<sequence length="63" mass="7355">MEGQELTLEKKDSIYLRSRYPHKIDASKIKSLKDVIKILGLMDIRMDDKAVIGLEHLIEKEEE</sequence>
<dbReference type="RefSeq" id="WP_086391286.1">
    <property type="nucleotide sequence ID" value="NZ_NFEH01000023.1"/>
</dbReference>
<evidence type="ECO:0000313" key="1">
    <source>
        <dbReference type="EMBL" id="OTZ79072.1"/>
    </source>
</evidence>
<name>A0A9X6JUF0_BACUK</name>
<reference evidence="1 2" key="1">
    <citation type="submission" date="2016-10" db="EMBL/GenBank/DDBJ databases">
        <title>Comparative genomics of Bacillus thuringiensis reveals a path to pathogens against multiple invertebrate hosts.</title>
        <authorList>
            <person name="Zheng J."/>
            <person name="Gao Q."/>
            <person name="Liu H."/>
            <person name="Peng D."/>
            <person name="Ruan L."/>
            <person name="Sun M."/>
        </authorList>
    </citation>
    <scope>NUCLEOTIDE SEQUENCE [LARGE SCALE GENOMIC DNA]</scope>
    <source>
        <strain evidence="1">BGSC 4W1</strain>
    </source>
</reference>
<evidence type="ECO:0000313" key="2">
    <source>
        <dbReference type="Proteomes" id="UP000195087"/>
    </source>
</evidence>
<accession>A0A9X6JUF0</accession>
<gene>
    <name evidence="1" type="ORF">BK769_01420</name>
</gene>
<dbReference type="Proteomes" id="UP000195087">
    <property type="component" value="Unassembled WGS sequence"/>
</dbReference>
<comment type="caution">
    <text evidence="1">The sequence shown here is derived from an EMBL/GenBank/DDBJ whole genome shotgun (WGS) entry which is preliminary data.</text>
</comment>
<dbReference type="EMBL" id="NFEH01000023">
    <property type="protein sequence ID" value="OTZ79072.1"/>
    <property type="molecule type" value="Genomic_DNA"/>
</dbReference>
<protein>
    <submittedName>
        <fullName evidence="1">Uncharacterized protein</fullName>
    </submittedName>
</protein>
<proteinExistence type="predicted"/>
<dbReference type="AlphaFoldDB" id="A0A9X6JUF0"/>
<organism evidence="1 2">
    <name type="scientific">Bacillus thuringiensis serovar kumamotoensis</name>
    <dbReference type="NCBI Taxonomy" id="132267"/>
    <lineage>
        <taxon>Bacteria</taxon>
        <taxon>Bacillati</taxon>
        <taxon>Bacillota</taxon>
        <taxon>Bacilli</taxon>
        <taxon>Bacillales</taxon>
        <taxon>Bacillaceae</taxon>
        <taxon>Bacillus</taxon>
        <taxon>Bacillus cereus group</taxon>
    </lineage>
</organism>